<proteinExistence type="predicted"/>
<organism evidence="1 2">
    <name type="scientific">Rhodobaculum claviforme</name>
    <dbReference type="NCBI Taxonomy" id="1549854"/>
    <lineage>
        <taxon>Bacteria</taxon>
        <taxon>Pseudomonadati</taxon>
        <taxon>Pseudomonadota</taxon>
        <taxon>Alphaproteobacteria</taxon>
        <taxon>Rhodobacterales</taxon>
        <taxon>Paracoccaceae</taxon>
        <taxon>Rhodobaculum</taxon>
    </lineage>
</organism>
<dbReference type="Gene3D" id="1.20.1090.10">
    <property type="entry name" value="Dehydroquinate synthase-like - alpha domain"/>
    <property type="match status" value="1"/>
</dbReference>
<evidence type="ECO:0008006" key="3">
    <source>
        <dbReference type="Google" id="ProtNLM"/>
    </source>
</evidence>
<gene>
    <name evidence="1" type="ORF">CCR87_14225</name>
</gene>
<evidence type="ECO:0000313" key="1">
    <source>
        <dbReference type="EMBL" id="MBK5928470.1"/>
    </source>
</evidence>
<name>A0A934WIT1_9RHOB</name>
<evidence type="ECO:0000313" key="2">
    <source>
        <dbReference type="Proteomes" id="UP000706333"/>
    </source>
</evidence>
<sequence>LSGAPHGALCGALLVPVLRANRTAMAAAGLPTDRMDQVEGWIAEALDVPPATALDALEGWMSRHGLPAPRALLDPALAPQAARDAARSSSMKGNPVVLDADTLAGVLTAGRG</sequence>
<feature type="non-terminal residue" evidence="1">
    <location>
        <position position="1"/>
    </location>
</feature>
<dbReference type="Proteomes" id="UP000706333">
    <property type="component" value="Unassembled WGS sequence"/>
</dbReference>
<comment type="caution">
    <text evidence="1">The sequence shown here is derived from an EMBL/GenBank/DDBJ whole genome shotgun (WGS) entry which is preliminary data.</text>
</comment>
<dbReference type="EMBL" id="NHSD01000306">
    <property type="protein sequence ID" value="MBK5928470.1"/>
    <property type="molecule type" value="Genomic_DNA"/>
</dbReference>
<reference evidence="1" key="2">
    <citation type="journal article" date="2020" name="Microorganisms">
        <title>Osmotic Adaptation and Compatible Solute Biosynthesis of Phototrophic Bacteria as Revealed from Genome Analyses.</title>
        <authorList>
            <person name="Imhoff J.F."/>
            <person name="Rahn T."/>
            <person name="Kunzel S."/>
            <person name="Keller A."/>
            <person name="Neulinger S.C."/>
        </authorList>
    </citation>
    <scope>NUCLEOTIDE SEQUENCE</scope>
    <source>
        <strain evidence="1">LMG 28126</strain>
    </source>
</reference>
<protein>
    <recommendedName>
        <fullName evidence="3">Iron-containing alcohol dehydrogenase</fullName>
    </recommendedName>
</protein>
<dbReference type="SUPFAM" id="SSF56796">
    <property type="entry name" value="Dehydroquinate synthase-like"/>
    <property type="match status" value="1"/>
</dbReference>
<accession>A0A934WIT1</accession>
<reference evidence="1" key="1">
    <citation type="submission" date="2017-05" db="EMBL/GenBank/DDBJ databases">
        <authorList>
            <person name="Imhoff J.F."/>
            <person name="Rahn T."/>
            <person name="Kuenzel S."/>
            <person name="Neulinger S.C."/>
        </authorList>
    </citation>
    <scope>NUCLEOTIDE SEQUENCE</scope>
    <source>
        <strain evidence="1">LMG 28126</strain>
    </source>
</reference>
<keyword evidence="2" id="KW-1185">Reference proteome</keyword>
<dbReference type="AlphaFoldDB" id="A0A934WIT1"/>